<dbReference type="EMBL" id="CP011797">
    <property type="protein sequence ID" value="ATX75590.1"/>
    <property type="molecule type" value="Genomic_DNA"/>
</dbReference>
<evidence type="ECO:0000313" key="2">
    <source>
        <dbReference type="EMBL" id="ATX75590.1"/>
    </source>
</evidence>
<keyword evidence="1" id="KW-0812">Transmembrane</keyword>
<organism evidence="2 3">
    <name type="scientific">Reinekea forsetii</name>
    <dbReference type="NCBI Taxonomy" id="1336806"/>
    <lineage>
        <taxon>Bacteria</taxon>
        <taxon>Pseudomonadati</taxon>
        <taxon>Pseudomonadota</taxon>
        <taxon>Gammaproteobacteria</taxon>
        <taxon>Oceanospirillales</taxon>
        <taxon>Saccharospirillaceae</taxon>
        <taxon>Reinekea</taxon>
    </lineage>
</organism>
<dbReference type="Pfam" id="PF16074">
    <property type="entry name" value="PilW"/>
    <property type="match status" value="1"/>
</dbReference>
<evidence type="ECO:0000256" key="1">
    <source>
        <dbReference type="SAM" id="Phobius"/>
    </source>
</evidence>
<dbReference type="OrthoDB" id="5296662at2"/>
<dbReference type="PROSITE" id="PS00409">
    <property type="entry name" value="PROKAR_NTER_METHYL"/>
    <property type="match status" value="1"/>
</dbReference>
<gene>
    <name evidence="2" type="primary">pilW</name>
    <name evidence="2" type="ORF">REIFOR_00415</name>
</gene>
<reference evidence="2 3" key="1">
    <citation type="journal article" date="2017" name="Environ. Microbiol.">
        <title>Genomic and physiological analyses of 'Reinekea forsetii' reveal a versatile opportunistic lifestyle during spring algae blooms.</title>
        <authorList>
            <person name="Avci B."/>
            <person name="Hahnke R.L."/>
            <person name="Chafee M."/>
            <person name="Fischer T."/>
            <person name="Gruber-Vodicka H."/>
            <person name="Tegetmeyer H.E."/>
            <person name="Harder J."/>
            <person name="Fuchs B.M."/>
            <person name="Amann R.I."/>
            <person name="Teeling H."/>
        </authorList>
    </citation>
    <scope>NUCLEOTIDE SEQUENCE [LARGE SCALE GENOMIC DNA]</scope>
    <source>
        <strain evidence="2 3">Hel1_31_D35</strain>
    </source>
</reference>
<dbReference type="InterPro" id="IPR032092">
    <property type="entry name" value="PilW"/>
</dbReference>
<keyword evidence="1" id="KW-1133">Transmembrane helix</keyword>
<name>A0A2K8KKW5_9GAMM</name>
<evidence type="ECO:0000313" key="3">
    <source>
        <dbReference type="Proteomes" id="UP000229757"/>
    </source>
</evidence>
<keyword evidence="3" id="KW-1185">Reference proteome</keyword>
<feature type="transmembrane region" description="Helical" evidence="1">
    <location>
        <begin position="12"/>
        <end position="33"/>
    </location>
</feature>
<dbReference type="AlphaFoldDB" id="A0A2K8KKW5"/>
<keyword evidence="1" id="KW-0472">Membrane</keyword>
<dbReference type="Proteomes" id="UP000229757">
    <property type="component" value="Chromosome"/>
</dbReference>
<dbReference type="Pfam" id="PF07963">
    <property type="entry name" value="N_methyl"/>
    <property type="match status" value="1"/>
</dbReference>
<accession>A0A2K8KKW5</accession>
<proteinExistence type="predicted"/>
<dbReference type="KEGG" id="rfo:REIFOR_00415"/>
<sequence length="325" mass="34812">MNRSPQQGLSLVELMVAVVLASFIITGIVQVVLSNRQAFNLTESMVRVQESGRFTLNFIADDLRQSGNYGCTPTFDAISQNIQSFTANMPDINAIQTTAPAAFGNSADGADGGASAFDAPDTLALLKLNQNSATITAGVLSPSTLGISNEGSFATGDYVLVSNCEVADLIRLGSGTSNIQMVDATGGLRYSFFVMQNKRSTINEIEHRIFTVNANSELELAVNGARQVLLGSVENIQYKYGVDSDGDLVPDYFANIRDVPVASIDDIVAVKVSVLTVSGSQAEGDIEGVTSSPQTLTFNDKTLTMADRRLRKVFETTVILRNRMN</sequence>
<dbReference type="InterPro" id="IPR012902">
    <property type="entry name" value="N_methyl_site"/>
</dbReference>
<dbReference type="RefSeq" id="WP_100255984.1">
    <property type="nucleotide sequence ID" value="NZ_CP011797.1"/>
</dbReference>
<dbReference type="GO" id="GO:0043683">
    <property type="term" value="P:type IV pilus assembly"/>
    <property type="evidence" value="ECO:0007669"/>
    <property type="project" value="InterPro"/>
</dbReference>
<protein>
    <submittedName>
        <fullName evidence="2">Type IV fimbrial biogenesis protein PilW</fullName>
    </submittedName>
</protein>